<dbReference type="Pfam" id="PF20703">
    <property type="entry name" value="nSTAND1"/>
    <property type="match status" value="1"/>
</dbReference>
<dbReference type="Gene3D" id="1.25.40.10">
    <property type="entry name" value="Tetratricopeptide repeat domain"/>
    <property type="match status" value="2"/>
</dbReference>
<keyword evidence="2" id="KW-0802">TPR repeat</keyword>
<dbReference type="CDD" id="cd00383">
    <property type="entry name" value="trans_reg_C"/>
    <property type="match status" value="1"/>
</dbReference>
<dbReference type="InterPro" id="IPR049052">
    <property type="entry name" value="nSTAND1"/>
</dbReference>
<protein>
    <submittedName>
        <fullName evidence="5">Transcriptional regulator</fullName>
    </submittedName>
</protein>
<dbReference type="Proteomes" id="UP000016534">
    <property type="component" value="Unassembled WGS sequence"/>
</dbReference>
<dbReference type="SMART" id="SM00028">
    <property type="entry name" value="TPR"/>
    <property type="match status" value="3"/>
</dbReference>
<comment type="caution">
    <text evidence="5">The sequence shown here is derived from an EMBL/GenBank/DDBJ whole genome shotgun (WGS) entry which is preliminary data.</text>
</comment>
<dbReference type="SUPFAM" id="SSF46894">
    <property type="entry name" value="C-terminal effector domain of the bipartite response regulators"/>
    <property type="match status" value="1"/>
</dbReference>
<keyword evidence="6" id="KW-1185">Reference proteome</keyword>
<dbReference type="PROSITE" id="PS51755">
    <property type="entry name" value="OMPR_PHOB"/>
    <property type="match status" value="1"/>
</dbReference>
<feature type="repeat" description="TPR" evidence="2">
    <location>
        <begin position="810"/>
        <end position="843"/>
    </location>
</feature>
<dbReference type="InterPro" id="IPR027417">
    <property type="entry name" value="P-loop_NTPase"/>
</dbReference>
<dbReference type="InterPro" id="IPR011990">
    <property type="entry name" value="TPR-like_helical_dom_sf"/>
</dbReference>
<organism evidence="5 6">
    <name type="scientific">Pseudoalteromonas undina</name>
    <dbReference type="NCBI Taxonomy" id="43660"/>
    <lineage>
        <taxon>Bacteria</taxon>
        <taxon>Pseudomonadati</taxon>
        <taxon>Pseudomonadota</taxon>
        <taxon>Gammaproteobacteria</taxon>
        <taxon>Alteromonadales</taxon>
        <taxon>Pseudoalteromonadaceae</taxon>
        <taxon>Pseudoalteromonas</taxon>
    </lineage>
</organism>
<feature type="DNA-binding region" description="OmpR/PhoB-type" evidence="3">
    <location>
        <begin position="32"/>
        <end position="130"/>
    </location>
</feature>
<dbReference type="InterPro" id="IPR036388">
    <property type="entry name" value="WH-like_DNA-bd_sf"/>
</dbReference>
<reference evidence="5" key="1">
    <citation type="journal article" date="2012" name="J. Bacteriol.">
        <title>Genome sequences of type strains of seven species of the marine bacterium Pseudoalteromonas.</title>
        <authorList>
            <person name="Xie B.B."/>
            <person name="Shu Y.L."/>
            <person name="Qin Q.L."/>
            <person name="Rong J.C."/>
            <person name="Zhang X.Y."/>
            <person name="Chen X.L."/>
            <person name="Shi M."/>
            <person name="He H.L."/>
            <person name="Zhou B.C."/>
            <person name="Zhang Y.Z."/>
        </authorList>
    </citation>
    <scope>NUCLEOTIDE SEQUENCE [LARGE SCALE GENOMIC DNA]</scope>
    <source>
        <strain evidence="5">NCIMB 2128</strain>
    </source>
</reference>
<dbReference type="Gene3D" id="1.10.10.10">
    <property type="entry name" value="Winged helix-like DNA-binding domain superfamily/Winged helix DNA-binding domain"/>
    <property type="match status" value="1"/>
</dbReference>
<keyword evidence="1 3" id="KW-0238">DNA-binding</keyword>
<dbReference type="InterPro" id="IPR001867">
    <property type="entry name" value="OmpR/PhoB-type_DNA-bd"/>
</dbReference>
<evidence type="ECO:0000313" key="6">
    <source>
        <dbReference type="Proteomes" id="UP000016534"/>
    </source>
</evidence>
<dbReference type="SUPFAM" id="SSF52540">
    <property type="entry name" value="P-loop containing nucleoside triphosphate hydrolases"/>
    <property type="match status" value="1"/>
</dbReference>
<dbReference type="SUPFAM" id="SSF48452">
    <property type="entry name" value="TPR-like"/>
    <property type="match status" value="1"/>
</dbReference>
<evidence type="ECO:0000256" key="3">
    <source>
        <dbReference type="PROSITE-ProRule" id="PRU01091"/>
    </source>
</evidence>
<gene>
    <name evidence="5" type="ORF">PUND_15899</name>
</gene>
<dbReference type="PANTHER" id="PTHR47691:SF3">
    <property type="entry name" value="HTH-TYPE TRANSCRIPTIONAL REGULATOR RV0890C-RELATED"/>
    <property type="match status" value="1"/>
</dbReference>
<name>A0ABN0NF40_9GAMM</name>
<evidence type="ECO:0000256" key="1">
    <source>
        <dbReference type="ARBA" id="ARBA00023125"/>
    </source>
</evidence>
<dbReference type="PANTHER" id="PTHR47691">
    <property type="entry name" value="REGULATOR-RELATED"/>
    <property type="match status" value="1"/>
</dbReference>
<sequence>MLHLIKITSTTNINKAKTKCTYNYKNEPIMHQPPFYLGEWQITPASNTIQRAEEQKQLEPKAMDVLVYLCQNQAEIVSSEALLTHCWANTETGDNPLHKTITQLRKALGDKASAPQYIETIRKRGYRVIASVEFPLADDLPNQVNTWQGGSPFLGLSAYNPTDTHLFFGRNHAISTLLESVSNQVTLQRAFCLILGPSGTGKSSLVNAGILPKLLDERGYNGIRVMSYTQLDFADVAQNRLYLDLASAMLDWDINDIPVFTGLSAQTLAQQLEHDIDNVISCLKNTVANTQTAAKTPQLFLFIDRLEVLLSSPLFSNDTRSHFLSVIERLATSKAVIVFSACRNDFYPLVVEQPSLMVGKAHGAHYDLTPPNRHELQQIIRLPALTANLTFSHDPQTQTPLDEILCADTANNPDALPMLQYTLQELYLQRSDNNELLHSVYEKLGGIEGAIGKKAEEIFIGLSQAQQQQLKSVLSQLVTLNPDGKTITSRAARLQALTNTSQKELVQAMVDSRLFVSHLQNQEAYFSLAHEALLRQWPRAKQWINDHKDALAIKSRLHHHTQQWLNEHKSNAYLLAPGKPLQEAVTLLNDNIFKLDDDERALITSSLKHSKTKTTIKRGTVALLCLLTCVALFMSVTSFQAQQLAQQKRQEAESLLGFMVGDFADKLRSVKRMDLLDGISNKALEYFTNQVEEPSSLFNFSSQQAEFKSRFQYAQTLEAMGEVAYSRGKTIEAFTAFENARIRLEALLKIQPSNLELLTLAGANAFWLGQLHYDKSNYAATEPLFKKYHAYSEKMYSLAPNDFNSIMELSYSHNSLGSLYLKQFNYTAAKQRFTKSLALKNEALNLIPNDKNLLIDRADTLSWIASTEVHLGNYRNALNSYEQAEKVLNTLTSLYPNDANLLEMLAYTHSHQANLLSYLPDKQPAFLHTIKALEAEKKALKQDPKNKKFQEKYFQFLTNQTLIYAELANISLIESIINFLHTSEKNRNITGIYVNLIRYFVKVKQSTLAEKFMDELNRYTTSLGIEENSGINNSIHIASIYLAQAKLAASKENNEKRKLFCHKALKSILNIAKKTNDIDILFPLLQTYSCLDRLSEAPEKIKILKEFGINNFDL</sequence>
<accession>A0ABN0NF40</accession>
<dbReference type="Gene3D" id="3.40.50.300">
    <property type="entry name" value="P-loop containing nucleotide triphosphate hydrolases"/>
    <property type="match status" value="1"/>
</dbReference>
<reference evidence="5" key="2">
    <citation type="submission" date="2013-04" db="EMBL/GenBank/DDBJ databases">
        <title>Genome sequence of Pseudoalteromonas undina.</title>
        <authorList>
            <person name="Xie B.-B."/>
            <person name="Rong J.-C."/>
            <person name="Qin Q.-L."/>
            <person name="Shu Y.-L."/>
            <person name="Zhang Y.-Z."/>
        </authorList>
    </citation>
    <scope>NUCLEOTIDE SEQUENCE</scope>
    <source>
        <strain evidence="5">NCIMB 2128</strain>
    </source>
</reference>
<feature type="domain" description="OmpR/PhoB-type" evidence="4">
    <location>
        <begin position="32"/>
        <end position="130"/>
    </location>
</feature>
<dbReference type="EMBL" id="AHCF02000038">
    <property type="protein sequence ID" value="ERG59829.1"/>
    <property type="molecule type" value="Genomic_DNA"/>
</dbReference>
<dbReference type="SMART" id="SM00862">
    <property type="entry name" value="Trans_reg_C"/>
    <property type="match status" value="1"/>
</dbReference>
<dbReference type="PROSITE" id="PS50005">
    <property type="entry name" value="TPR"/>
    <property type="match status" value="1"/>
</dbReference>
<evidence type="ECO:0000313" key="5">
    <source>
        <dbReference type="EMBL" id="ERG59829.1"/>
    </source>
</evidence>
<evidence type="ECO:0000259" key="4">
    <source>
        <dbReference type="PROSITE" id="PS51755"/>
    </source>
</evidence>
<dbReference type="InterPro" id="IPR016032">
    <property type="entry name" value="Sig_transdc_resp-reg_C-effctor"/>
</dbReference>
<dbReference type="Pfam" id="PF00486">
    <property type="entry name" value="Trans_reg_C"/>
    <property type="match status" value="1"/>
</dbReference>
<evidence type="ECO:0000256" key="2">
    <source>
        <dbReference type="PROSITE-ProRule" id="PRU00339"/>
    </source>
</evidence>
<proteinExistence type="predicted"/>
<dbReference type="InterPro" id="IPR019734">
    <property type="entry name" value="TPR_rpt"/>
</dbReference>